<dbReference type="EMBL" id="BARV01045526">
    <property type="protein sequence ID" value="GAI69728.1"/>
    <property type="molecule type" value="Genomic_DNA"/>
</dbReference>
<gene>
    <name evidence="1" type="ORF">S06H3_66630</name>
</gene>
<sequence length="52" mass="5198">LGKNLSWGCGALAGTHVKSEIAETFTGKDTLQHGFTFGGMGYLAAAGLAGIA</sequence>
<dbReference type="InterPro" id="IPR015421">
    <property type="entry name" value="PyrdxlP-dep_Trfase_major"/>
</dbReference>
<proteinExistence type="predicted"/>
<feature type="non-terminal residue" evidence="1">
    <location>
        <position position="52"/>
    </location>
</feature>
<accession>X1QNA1</accession>
<dbReference type="AlphaFoldDB" id="X1QNA1"/>
<comment type="caution">
    <text evidence="1">The sequence shown here is derived from an EMBL/GenBank/DDBJ whole genome shotgun (WGS) entry which is preliminary data.</text>
</comment>
<name>X1QNA1_9ZZZZ</name>
<organism evidence="1">
    <name type="scientific">marine sediment metagenome</name>
    <dbReference type="NCBI Taxonomy" id="412755"/>
    <lineage>
        <taxon>unclassified sequences</taxon>
        <taxon>metagenomes</taxon>
        <taxon>ecological metagenomes</taxon>
    </lineage>
</organism>
<dbReference type="Gene3D" id="3.40.640.10">
    <property type="entry name" value="Type I PLP-dependent aspartate aminotransferase-like (Major domain)"/>
    <property type="match status" value="1"/>
</dbReference>
<protein>
    <submittedName>
        <fullName evidence="1">Uncharacterized protein</fullName>
    </submittedName>
</protein>
<reference evidence="1" key="1">
    <citation type="journal article" date="2014" name="Front. Microbiol.">
        <title>High frequency of phylogenetically diverse reductive dehalogenase-homologous genes in deep subseafloor sedimentary metagenomes.</title>
        <authorList>
            <person name="Kawai M."/>
            <person name="Futagami T."/>
            <person name="Toyoda A."/>
            <person name="Takaki Y."/>
            <person name="Nishi S."/>
            <person name="Hori S."/>
            <person name="Arai W."/>
            <person name="Tsubouchi T."/>
            <person name="Morono Y."/>
            <person name="Uchiyama I."/>
            <person name="Ito T."/>
            <person name="Fujiyama A."/>
            <person name="Inagaki F."/>
            <person name="Takami H."/>
        </authorList>
    </citation>
    <scope>NUCLEOTIDE SEQUENCE</scope>
    <source>
        <strain evidence="1">Expedition CK06-06</strain>
    </source>
</reference>
<evidence type="ECO:0000313" key="1">
    <source>
        <dbReference type="EMBL" id="GAI69728.1"/>
    </source>
</evidence>
<feature type="non-terminal residue" evidence="1">
    <location>
        <position position="1"/>
    </location>
</feature>